<dbReference type="InterPro" id="IPR011990">
    <property type="entry name" value="TPR-like_helical_dom_sf"/>
</dbReference>
<protein>
    <recommendedName>
        <fullName evidence="5">Tetratricopeptide repeat protein</fullName>
    </recommendedName>
</protein>
<feature type="compositionally biased region" description="Pro residues" evidence="2">
    <location>
        <begin position="152"/>
        <end position="168"/>
    </location>
</feature>
<evidence type="ECO:0008006" key="5">
    <source>
        <dbReference type="Google" id="ProtNLM"/>
    </source>
</evidence>
<dbReference type="PROSITE" id="PS50005">
    <property type="entry name" value="TPR"/>
    <property type="match status" value="1"/>
</dbReference>
<comment type="caution">
    <text evidence="3">The sequence shown here is derived from an EMBL/GenBank/DDBJ whole genome shotgun (WGS) entry which is preliminary data.</text>
</comment>
<dbReference type="Gene3D" id="1.25.40.10">
    <property type="entry name" value="Tetratricopeptide repeat domain"/>
    <property type="match status" value="1"/>
</dbReference>
<dbReference type="EMBL" id="JABBGH010000001">
    <property type="protein sequence ID" value="NML65161.1"/>
    <property type="molecule type" value="Genomic_DNA"/>
</dbReference>
<dbReference type="RefSeq" id="WP_169530413.1">
    <property type="nucleotide sequence ID" value="NZ_JABBGH010000001.1"/>
</dbReference>
<dbReference type="SUPFAM" id="SSF48452">
    <property type="entry name" value="TPR-like"/>
    <property type="match status" value="1"/>
</dbReference>
<evidence type="ECO:0000313" key="3">
    <source>
        <dbReference type="EMBL" id="NML65161.1"/>
    </source>
</evidence>
<feature type="compositionally biased region" description="Low complexity" evidence="2">
    <location>
        <begin position="268"/>
        <end position="283"/>
    </location>
</feature>
<accession>A0A7Y0FM59</accession>
<keyword evidence="4" id="KW-1185">Reference proteome</keyword>
<evidence type="ECO:0000256" key="2">
    <source>
        <dbReference type="SAM" id="MobiDB-lite"/>
    </source>
</evidence>
<reference evidence="3 4" key="1">
    <citation type="submission" date="2020-04" db="EMBL/GenBank/DDBJ databases">
        <title>Hymenobacter polaris sp. nov., isolated from Arctic soil.</title>
        <authorList>
            <person name="Dahal R.H."/>
        </authorList>
    </citation>
    <scope>NUCLEOTIDE SEQUENCE [LARGE SCALE GENOMIC DNA]</scope>
    <source>
        <strain evidence="3 4">RP-2-7</strain>
    </source>
</reference>
<proteinExistence type="predicted"/>
<feature type="repeat" description="TPR" evidence="1">
    <location>
        <begin position="101"/>
        <end position="134"/>
    </location>
</feature>
<feature type="compositionally biased region" description="Polar residues" evidence="2">
    <location>
        <begin position="216"/>
        <end position="231"/>
    </location>
</feature>
<feature type="region of interest" description="Disordered" evidence="2">
    <location>
        <begin position="312"/>
        <end position="332"/>
    </location>
</feature>
<evidence type="ECO:0000313" key="4">
    <source>
        <dbReference type="Proteomes" id="UP000559626"/>
    </source>
</evidence>
<feature type="region of interest" description="Disordered" evidence="2">
    <location>
        <begin position="151"/>
        <end position="294"/>
    </location>
</feature>
<organism evidence="3 4">
    <name type="scientific">Hymenobacter polaris</name>
    <dbReference type="NCBI Taxonomy" id="2682546"/>
    <lineage>
        <taxon>Bacteria</taxon>
        <taxon>Pseudomonadati</taxon>
        <taxon>Bacteroidota</taxon>
        <taxon>Cytophagia</taxon>
        <taxon>Cytophagales</taxon>
        <taxon>Hymenobacteraceae</taxon>
        <taxon>Hymenobacter</taxon>
    </lineage>
</organism>
<name>A0A7Y0FM59_9BACT</name>
<dbReference type="AlphaFoldDB" id="A0A7Y0FM59"/>
<sequence>MKTWLLTLLLLSLGLPGWRWLLRVREHNAAQLQGLAAAARGQAPEAAYYFGQAVVLAGRGGPTPALLLSQAQAQARAGQLPQARATYARLLGPAVPRALGSAARQQLAVLLARQGQAAQATGLLRQALRLNPSNLAARYDYEVLTRYLAEQQPPPPSADSPAPKPPSNRPDSAASGGKSPSQQPTGQPGAAPNATRPESASGGSARAPQPAAEGQPNRQQPTPGAGSQANGNFRPGAGPERPLPTGSSSGSQRGLGGSGTKPSEHRQGAGTDAATDADAQLQTQRERLKAMNLSPAQAQQLLDALRAGEQQYLQQRPRVRQGAAPAPGTPTW</sequence>
<dbReference type="InterPro" id="IPR019734">
    <property type="entry name" value="TPR_rpt"/>
</dbReference>
<keyword evidence="1" id="KW-0802">TPR repeat</keyword>
<evidence type="ECO:0000256" key="1">
    <source>
        <dbReference type="PROSITE-ProRule" id="PRU00339"/>
    </source>
</evidence>
<dbReference type="Proteomes" id="UP000559626">
    <property type="component" value="Unassembled WGS sequence"/>
</dbReference>
<gene>
    <name evidence="3" type="ORF">HHL22_08085</name>
</gene>